<dbReference type="GO" id="GO:0032259">
    <property type="term" value="P:methylation"/>
    <property type="evidence" value="ECO:0007669"/>
    <property type="project" value="UniProtKB-KW"/>
</dbReference>
<feature type="binding site" evidence="11 12">
    <location>
        <begin position="468"/>
        <end position="470"/>
    </location>
    <ligand>
        <name>L-homocysteine</name>
        <dbReference type="ChEBI" id="CHEBI:58199"/>
    </ligand>
</feature>
<feature type="binding site" evidence="13">
    <location>
        <position position="680"/>
    </location>
    <ligand>
        <name>Zn(2+)</name>
        <dbReference type="ChEBI" id="CHEBI:29105"/>
        <label>1</label>
        <note>catalytic</note>
    </ligand>
</feature>
<dbReference type="HAMAP" id="MF_00172">
    <property type="entry name" value="Meth_synth"/>
    <property type="match status" value="1"/>
</dbReference>
<dbReference type="RefSeq" id="WP_123636936.1">
    <property type="nucleotide sequence ID" value="NZ_RJUK01000001.1"/>
</dbReference>
<dbReference type="SUPFAM" id="SSF51726">
    <property type="entry name" value="UROD/MetE-like"/>
    <property type="match status" value="2"/>
</dbReference>
<proteinExistence type="inferred from homology"/>
<evidence type="ECO:0000256" key="7">
    <source>
        <dbReference type="ARBA" id="ARBA00022723"/>
    </source>
</evidence>
<keyword evidence="6 11" id="KW-0808">Transferase</keyword>
<feature type="binding site" evidence="11 12">
    <location>
        <begin position="468"/>
        <end position="470"/>
    </location>
    <ligand>
        <name>L-methionine</name>
        <dbReference type="ChEBI" id="CHEBI:57844"/>
    </ligand>
</feature>
<feature type="binding site" evidence="12">
    <location>
        <position position="152"/>
    </location>
    <ligand>
        <name>5-methyltetrahydropteroyltri-L-glutamate</name>
        <dbReference type="ChEBI" id="CHEBI:58207"/>
    </ligand>
</feature>
<feature type="active site" description="Proton donor" evidence="11 14">
    <location>
        <position position="731"/>
    </location>
</feature>
<evidence type="ECO:0000256" key="1">
    <source>
        <dbReference type="ARBA" id="ARBA00002777"/>
    </source>
</evidence>
<feature type="binding site" evidence="13">
    <location>
        <position position="678"/>
    </location>
    <ligand>
        <name>Zn(2+)</name>
        <dbReference type="ChEBI" id="CHEBI:29105"/>
        <label>1</label>
        <note>catalytic</note>
    </ligand>
</feature>
<keyword evidence="8 11" id="KW-0677">Repeat</keyword>
<evidence type="ECO:0000256" key="9">
    <source>
        <dbReference type="ARBA" id="ARBA00022833"/>
    </source>
</evidence>
<dbReference type="Gene3D" id="3.20.20.210">
    <property type="match status" value="2"/>
</dbReference>
<protein>
    <recommendedName>
        <fullName evidence="11">5-methyltetrahydropteroyltriglutamate--homocysteine methyltransferase</fullName>
        <ecNumber evidence="11">2.1.1.14</ecNumber>
    </recommendedName>
    <alternativeName>
        <fullName evidence="11">Cobalamin-independent methionine synthase</fullName>
    </alternativeName>
    <alternativeName>
        <fullName evidence="11">Methionine synthase, vitamin-B12 independent isozyme</fullName>
    </alternativeName>
</protein>
<keyword evidence="5 11" id="KW-0028">Amino-acid biosynthesis</keyword>
<evidence type="ECO:0000313" key="18">
    <source>
        <dbReference type="EMBL" id="ROQ19604.1"/>
    </source>
</evidence>
<feature type="binding site" evidence="11">
    <location>
        <position position="702"/>
    </location>
    <ligand>
        <name>Zn(2+)</name>
        <dbReference type="ChEBI" id="CHEBI:29105"/>
        <note>catalytic</note>
    </ligand>
</feature>
<comment type="cofactor">
    <cofactor evidence="11">
        <name>Zn(2+)</name>
        <dbReference type="ChEBI" id="CHEBI:29105"/>
    </cofactor>
    <text evidence="11">Binds 1 zinc ion per subunit.</text>
</comment>
<evidence type="ECO:0000256" key="5">
    <source>
        <dbReference type="ARBA" id="ARBA00022605"/>
    </source>
</evidence>
<feature type="binding site" evidence="11">
    <location>
        <position position="642"/>
    </location>
    <ligand>
        <name>5-methyltetrahydropteroyltri-L-glutamate</name>
        <dbReference type="ChEBI" id="CHEBI:58207"/>
    </ligand>
</feature>
<feature type="domain" description="Cobalamin-independent methionine synthase MetE N-terminal" evidence="17">
    <location>
        <begin position="120"/>
        <end position="345"/>
    </location>
</feature>
<keyword evidence="4 11" id="KW-0489">Methyltransferase</keyword>
<name>A0A3N1NIH5_9GAMM</name>
<feature type="binding site" evidence="11 12">
    <location>
        <position position="598"/>
    </location>
    <ligand>
        <name>5-methyltetrahydropteroyltri-L-glutamate</name>
        <dbReference type="ChEBI" id="CHEBI:58207"/>
    </ligand>
</feature>
<evidence type="ECO:0000256" key="13">
    <source>
        <dbReference type="PIRSR" id="PIRSR000382-2"/>
    </source>
</evidence>
<evidence type="ECO:0000256" key="12">
    <source>
        <dbReference type="PIRSR" id="PIRSR000382-1"/>
    </source>
</evidence>
<feature type="binding site" evidence="11">
    <location>
        <position position="521"/>
    </location>
    <ligand>
        <name>L-homocysteine</name>
        <dbReference type="ChEBI" id="CHEBI:58199"/>
    </ligand>
</feature>
<feature type="region of interest" description="Disordered" evidence="15">
    <location>
        <begin position="88"/>
        <end position="115"/>
    </location>
</feature>
<evidence type="ECO:0000256" key="2">
    <source>
        <dbReference type="ARBA" id="ARBA00004681"/>
    </source>
</evidence>
<keyword evidence="10 11" id="KW-0486">Methionine biosynthesis</keyword>
<feature type="domain" description="Cobalamin-independent methionine synthase MetE C-terminal/archaeal" evidence="16">
    <location>
        <begin position="463"/>
        <end position="785"/>
    </location>
</feature>
<comment type="pathway">
    <text evidence="2 11">Amino-acid biosynthesis; L-methionine biosynthesis via de novo pathway; L-methionine from L-homocysteine (MetE route): step 1/1.</text>
</comment>
<feature type="binding site" evidence="11 12">
    <location>
        <position position="636"/>
    </location>
    <ligand>
        <name>L-homocysteine</name>
        <dbReference type="ChEBI" id="CHEBI:58199"/>
    </ligand>
</feature>
<comment type="caution">
    <text evidence="18">The sequence shown here is derived from an EMBL/GenBank/DDBJ whole genome shotgun (WGS) entry which is preliminary data.</text>
</comment>
<dbReference type="PIRSF" id="PIRSF000382">
    <property type="entry name" value="MeTrfase_B12_ind"/>
    <property type="match status" value="1"/>
</dbReference>
<dbReference type="Pfam" id="PF01717">
    <property type="entry name" value="Meth_synt_2"/>
    <property type="match status" value="1"/>
</dbReference>
<feature type="binding site" evidence="13">
    <location>
        <position position="702"/>
    </location>
    <ligand>
        <name>Zn(2+)</name>
        <dbReference type="ChEBI" id="CHEBI:29105"/>
        <label>1</label>
        <note>catalytic</note>
    </ligand>
</feature>
<evidence type="ECO:0000256" key="14">
    <source>
        <dbReference type="PIRSR" id="PIRSR000382-3"/>
    </source>
</evidence>
<dbReference type="PANTHER" id="PTHR30519">
    <property type="entry name" value="5-METHYLTETRAHYDROPTEROYLTRIGLUTAMATE--HOMOCYSTEINE METHYLTRANSFERASE"/>
    <property type="match status" value="1"/>
</dbReference>
<feature type="binding site" evidence="11">
    <location>
        <position position="678"/>
    </location>
    <ligand>
        <name>Zn(2+)</name>
        <dbReference type="ChEBI" id="CHEBI:29105"/>
        <note>catalytic</note>
    </ligand>
</feature>
<dbReference type="GO" id="GO:0003871">
    <property type="term" value="F:5-methyltetrahydropteroyltriglutamate-homocysteine S-methyltransferase activity"/>
    <property type="evidence" value="ECO:0007669"/>
    <property type="project" value="UniProtKB-UniRule"/>
</dbReference>
<dbReference type="Pfam" id="PF08267">
    <property type="entry name" value="Meth_synt_1"/>
    <property type="match status" value="2"/>
</dbReference>
<dbReference type="InterPro" id="IPR038071">
    <property type="entry name" value="UROD/MetE-like_sf"/>
</dbReference>
<dbReference type="InterPro" id="IPR002629">
    <property type="entry name" value="Met_Synth_C/arc"/>
</dbReference>
<dbReference type="UniPathway" id="UPA00051">
    <property type="reaction ID" value="UER00082"/>
</dbReference>
<feature type="binding site" evidence="11 12">
    <location>
        <position position="636"/>
    </location>
    <ligand>
        <name>L-methionine</name>
        <dbReference type="ChEBI" id="CHEBI:57844"/>
    </ligand>
</feature>
<evidence type="ECO:0000256" key="4">
    <source>
        <dbReference type="ARBA" id="ARBA00022603"/>
    </source>
</evidence>
<dbReference type="EMBL" id="RJUK01000001">
    <property type="protein sequence ID" value="ROQ19604.1"/>
    <property type="molecule type" value="Genomic_DNA"/>
</dbReference>
<dbReference type="GO" id="GO:0008270">
    <property type="term" value="F:zinc ion binding"/>
    <property type="evidence" value="ECO:0007669"/>
    <property type="project" value="InterPro"/>
</dbReference>
<reference evidence="18 19" key="1">
    <citation type="submission" date="2018-11" db="EMBL/GenBank/DDBJ databases">
        <title>Genomic Encyclopedia of Type Strains, Phase IV (KMG-IV): sequencing the most valuable type-strain genomes for metagenomic binning, comparative biology and taxonomic classification.</title>
        <authorList>
            <person name="Goeker M."/>
        </authorList>
    </citation>
    <scope>NUCLEOTIDE SEQUENCE [LARGE SCALE GENOMIC DNA]</scope>
    <source>
        <strain evidence="18 19">DSM 16974</strain>
    </source>
</reference>
<evidence type="ECO:0000256" key="10">
    <source>
        <dbReference type="ARBA" id="ARBA00023167"/>
    </source>
</evidence>
<feature type="binding site" evidence="11 12">
    <location>
        <position position="521"/>
    </location>
    <ligand>
        <name>L-methionine</name>
        <dbReference type="ChEBI" id="CHEBI:57844"/>
    </ligand>
</feature>
<evidence type="ECO:0000259" key="17">
    <source>
        <dbReference type="Pfam" id="PF08267"/>
    </source>
</evidence>
<comment type="catalytic activity">
    <reaction evidence="11">
        <text>5-methyltetrahydropteroyltri-L-glutamate + L-homocysteine = tetrahydropteroyltri-L-glutamate + L-methionine</text>
        <dbReference type="Rhea" id="RHEA:21196"/>
        <dbReference type="ChEBI" id="CHEBI:57844"/>
        <dbReference type="ChEBI" id="CHEBI:58140"/>
        <dbReference type="ChEBI" id="CHEBI:58199"/>
        <dbReference type="ChEBI" id="CHEBI:58207"/>
        <dbReference type="EC" id="2.1.1.14"/>
    </reaction>
</comment>
<feature type="binding site" evidence="11 12">
    <location>
        <begin position="552"/>
        <end position="553"/>
    </location>
    <ligand>
        <name>5-methyltetrahydropteroyltri-L-glutamate</name>
        <dbReference type="ChEBI" id="CHEBI:58207"/>
    </ligand>
</feature>
<comment type="function">
    <text evidence="1 11">Catalyzes the transfer of a methyl group from 5-methyltetrahydrofolate to homocysteine resulting in methionine formation.</text>
</comment>
<dbReference type="EC" id="2.1.1.14" evidence="11"/>
<evidence type="ECO:0000313" key="19">
    <source>
        <dbReference type="Proteomes" id="UP000273643"/>
    </source>
</evidence>
<evidence type="ECO:0000259" key="16">
    <source>
        <dbReference type="Pfam" id="PF01717"/>
    </source>
</evidence>
<dbReference type="CDD" id="cd03311">
    <property type="entry name" value="CIMS_C_terminal_like"/>
    <property type="match status" value="1"/>
</dbReference>
<keyword evidence="7 11" id="KW-0479">Metal-binding</keyword>
<accession>A0A3N1NIH5</accession>
<comment type="cofactor">
    <cofactor evidence="13">
        <name>Zn(2+)</name>
        <dbReference type="ChEBI" id="CHEBI:29105"/>
    </cofactor>
    <text evidence="13">Binds 2 Zn(2+) ions per subunit.</text>
</comment>
<dbReference type="Proteomes" id="UP000273643">
    <property type="component" value="Unassembled WGS sequence"/>
</dbReference>
<feature type="binding site" evidence="11">
    <location>
        <begin position="18"/>
        <end position="21"/>
    </location>
    <ligand>
        <name>5-methyltetrahydropteroyltri-L-glutamate</name>
        <dbReference type="ChEBI" id="CHEBI:58207"/>
    </ligand>
</feature>
<feature type="domain" description="Cobalamin-independent methionine synthase MetE N-terminal" evidence="17">
    <location>
        <begin position="6"/>
        <end position="91"/>
    </location>
</feature>
<dbReference type="FunFam" id="3.20.20.210:FF:000003">
    <property type="entry name" value="5-methyltetrahydropteroyltriglutamate--homocysteine methyltransferase"/>
    <property type="match status" value="1"/>
</dbReference>
<keyword evidence="9 11" id="KW-0862">Zinc</keyword>
<feature type="binding site" evidence="11">
    <location>
        <position position="680"/>
    </location>
    <ligand>
        <name>Zn(2+)</name>
        <dbReference type="ChEBI" id="CHEBI:29105"/>
        <note>catalytic</note>
    </ligand>
</feature>
<feature type="binding site" evidence="11">
    <location>
        <position position="763"/>
    </location>
    <ligand>
        <name>Zn(2+)</name>
        <dbReference type="ChEBI" id="CHEBI:29105"/>
        <note>catalytic</note>
    </ligand>
</feature>
<dbReference type="InterPro" id="IPR006276">
    <property type="entry name" value="Cobalamin-indep_Met_synthase"/>
</dbReference>
<organism evidence="18 19">
    <name type="scientific">Marinimicrobium koreense</name>
    <dbReference type="NCBI Taxonomy" id="306545"/>
    <lineage>
        <taxon>Bacteria</taxon>
        <taxon>Pseudomonadati</taxon>
        <taxon>Pseudomonadota</taxon>
        <taxon>Gammaproteobacteria</taxon>
        <taxon>Cellvibrionales</taxon>
        <taxon>Cellvibrionaceae</taxon>
        <taxon>Marinimicrobium</taxon>
    </lineage>
</organism>
<evidence type="ECO:0000256" key="3">
    <source>
        <dbReference type="ARBA" id="ARBA00009553"/>
    </source>
</evidence>
<feature type="binding site" evidence="13">
    <location>
        <position position="763"/>
    </location>
    <ligand>
        <name>Zn(2+)</name>
        <dbReference type="ChEBI" id="CHEBI:29105"/>
        <label>1</label>
        <note>catalytic</note>
    </ligand>
</feature>
<sequence length="795" mass="89311">MHPILTHNLGFPRIGADRELKRALEAYWRGDLSKEALEDTGRTLRRRHWQQQADAGLSWIPTGDFAWYDQVLTLSATLGNVPVRHRAEARNTGAEPGSHSECGCSEPIDAPEAPEGPCRQVDLDTLFRMARGRAPTGAASSACEMTKWFDTNYHYLVPEFHPDQTFELSYRQIIDETREAIALGHQVKPVILGPLSYLWLGKEKADNFDRLSLLEALLPAYQQLLDALADAGAKWVQIDEPILVLDLPAAWQQAFEPTYHRLQNRAVKLLLATYFGALGENLSTAVQLPVAGLHIDAVRAPEQLLNVVDRLPVHKVLSVGIIDGRNIWRTDLRAARETLAELAERLGERLWLAPSCSLLHVPVDLKREQALEPELKSWLAFALQKVDEVVALEQLLAPEPAPSALAALEASDQSVRSRRESRRVHNPAVQERLSAISPTDSQRQSRFAQRSAKQQALLQLPEFPTTTIGSFPQTDDIRQARRAYKQGQLSEVEYRNRMRQAIADAIVRQEQLGLDVLVHGEAERNDMVEYFGEQLDGYAFTQFGWVQSYGSRCVKPPIIYGDVARPRAMTTQWARYAQSLSRRPVKGMLTGPITMLFWSFVRNDQPRSVTARQIALALRDEVKDLETSGIQIIQIDEPALREGLPLKRKDWGEYLDWAVEAFRLSASGVNDETQIHTHMCYSEFNDIIDAIAALDADVITIETSRSQGELLDAFEQFSYPNDIGPGVYDIHSPNVPPVEAMVTLMEQAAQRLPKERLWVNPDCGLKTRGWVETEAALANMVSAARRLRERSSDAA</sequence>
<evidence type="ECO:0000256" key="8">
    <source>
        <dbReference type="ARBA" id="ARBA00022737"/>
    </source>
</evidence>
<evidence type="ECO:0000256" key="6">
    <source>
        <dbReference type="ARBA" id="ARBA00022679"/>
    </source>
</evidence>
<feature type="binding site" evidence="11">
    <location>
        <position position="147"/>
    </location>
    <ligand>
        <name>5-methyltetrahydropteroyltri-L-glutamate</name>
        <dbReference type="ChEBI" id="CHEBI:58207"/>
    </ligand>
</feature>
<dbReference type="NCBIfam" id="TIGR01371">
    <property type="entry name" value="met_syn_B12ind"/>
    <property type="match status" value="1"/>
</dbReference>
<evidence type="ECO:0000256" key="15">
    <source>
        <dbReference type="SAM" id="MobiDB-lite"/>
    </source>
</evidence>
<evidence type="ECO:0000256" key="11">
    <source>
        <dbReference type="HAMAP-Rule" id="MF_00172"/>
    </source>
</evidence>
<dbReference type="InterPro" id="IPR013215">
    <property type="entry name" value="Cbl-indep_Met_Synth_N"/>
</dbReference>
<dbReference type="NCBIfam" id="NF003556">
    <property type="entry name" value="PRK05222.1"/>
    <property type="match status" value="1"/>
</dbReference>
<dbReference type="AlphaFoldDB" id="A0A3N1NIH5"/>
<dbReference type="CDD" id="cd03312">
    <property type="entry name" value="CIMS_N_terminal_like"/>
    <property type="match status" value="1"/>
</dbReference>
<keyword evidence="19" id="KW-1185">Reference proteome</keyword>
<gene>
    <name evidence="11" type="primary">metE</name>
    <name evidence="18" type="ORF">EDC38_0188</name>
</gene>
<dbReference type="GO" id="GO:0071265">
    <property type="term" value="P:L-methionine biosynthetic process"/>
    <property type="evidence" value="ECO:0007669"/>
    <property type="project" value="UniProtKB-ARBA"/>
</dbReference>
<dbReference type="FunFam" id="3.20.20.210:FF:000002">
    <property type="entry name" value="5-methyltetrahydropteroyltriglutamate--homocysteine methyltransferase"/>
    <property type="match status" value="1"/>
</dbReference>
<dbReference type="OrthoDB" id="244285at2"/>
<comment type="similarity">
    <text evidence="3 11">Belongs to the vitamin-B12 independent methionine synthase family.</text>
</comment>
<feature type="binding site" evidence="12">
    <location>
        <position position="21"/>
    </location>
    <ligand>
        <name>5-methyltetrahydropteroyltri-L-glutamate</name>
        <dbReference type="ChEBI" id="CHEBI:58207"/>
    </ligand>
</feature>